<reference evidence="1" key="2">
    <citation type="submission" date="2025-09" db="UniProtKB">
        <authorList>
            <consortium name="Ensembl"/>
        </authorList>
    </citation>
    <scope>IDENTIFICATION</scope>
</reference>
<sequence length="119" mass="13963">MIPYFLFSLGTIRLGCGIPELDKFLKLGKVLLLLSVFSVVYNYSHLLPSFHSADVTLDSTTVNEDVFRDPTLKYCYLCFRAMFLLRDGYLWKYRSLRFKCPCESYKTHTMKIMTDAEKY</sequence>
<evidence type="ECO:0000313" key="2">
    <source>
        <dbReference type="Proteomes" id="UP000694567"/>
    </source>
</evidence>
<dbReference type="InterPro" id="IPR038655">
    <property type="entry name" value="Ribosomal_eL27_sf"/>
</dbReference>
<accession>A0A8C0EIK0</accession>
<dbReference type="Ensembl" id="ENSBOBT00000004525.1">
    <property type="protein sequence ID" value="ENSBOBP00000004416.1"/>
    <property type="gene ID" value="ENSBOBG00000003011.1"/>
</dbReference>
<evidence type="ECO:0000313" key="1">
    <source>
        <dbReference type="Ensembl" id="ENSBOBP00000004416.1"/>
    </source>
</evidence>
<dbReference type="AlphaFoldDB" id="A0A8C0EIK0"/>
<organism evidence="1 2">
    <name type="scientific">Bubo bubo</name>
    <name type="common">Eurasian eagle-owl</name>
    <name type="synonym">Strix bubo</name>
    <dbReference type="NCBI Taxonomy" id="30461"/>
    <lineage>
        <taxon>Eukaryota</taxon>
        <taxon>Metazoa</taxon>
        <taxon>Chordata</taxon>
        <taxon>Craniata</taxon>
        <taxon>Vertebrata</taxon>
        <taxon>Euteleostomi</taxon>
        <taxon>Archelosauria</taxon>
        <taxon>Archosauria</taxon>
        <taxon>Dinosauria</taxon>
        <taxon>Saurischia</taxon>
        <taxon>Theropoda</taxon>
        <taxon>Coelurosauria</taxon>
        <taxon>Aves</taxon>
        <taxon>Neognathae</taxon>
        <taxon>Neoaves</taxon>
        <taxon>Telluraves</taxon>
        <taxon>Strigiformes</taxon>
        <taxon>Strigidae</taxon>
        <taxon>Bubo</taxon>
    </lineage>
</organism>
<dbReference type="Gene3D" id="2.30.30.770">
    <property type="match status" value="1"/>
</dbReference>
<name>A0A8C0EIK0_BUBBB</name>
<keyword evidence="2" id="KW-1185">Reference proteome</keyword>
<protein>
    <submittedName>
        <fullName evidence="1">Uncharacterized protein</fullName>
    </submittedName>
</protein>
<dbReference type="Proteomes" id="UP000694567">
    <property type="component" value="Unplaced"/>
</dbReference>
<reference evidence="1" key="1">
    <citation type="submission" date="2025-08" db="UniProtKB">
        <authorList>
            <consortium name="Ensembl"/>
        </authorList>
    </citation>
    <scope>IDENTIFICATION</scope>
</reference>
<proteinExistence type="predicted"/>